<accession>A0A0C9W2N7</accession>
<feature type="non-terminal residue" evidence="1">
    <location>
        <position position="1"/>
    </location>
</feature>
<keyword evidence="2" id="KW-1185">Reference proteome</keyword>
<gene>
    <name evidence="1" type="ORF">HYDPIDRAFT_67719</name>
</gene>
<reference evidence="1 2" key="1">
    <citation type="submission" date="2014-04" db="EMBL/GenBank/DDBJ databases">
        <title>Evolutionary Origins and Diversification of the Mycorrhizal Mutualists.</title>
        <authorList>
            <consortium name="DOE Joint Genome Institute"/>
            <consortium name="Mycorrhizal Genomics Consortium"/>
            <person name="Kohler A."/>
            <person name="Kuo A."/>
            <person name="Nagy L.G."/>
            <person name="Floudas D."/>
            <person name="Copeland A."/>
            <person name="Barry K.W."/>
            <person name="Cichocki N."/>
            <person name="Veneault-Fourrey C."/>
            <person name="LaButti K."/>
            <person name="Lindquist E.A."/>
            <person name="Lipzen A."/>
            <person name="Lundell T."/>
            <person name="Morin E."/>
            <person name="Murat C."/>
            <person name="Riley R."/>
            <person name="Ohm R."/>
            <person name="Sun H."/>
            <person name="Tunlid A."/>
            <person name="Henrissat B."/>
            <person name="Grigoriev I.V."/>
            <person name="Hibbett D.S."/>
            <person name="Martin F."/>
        </authorList>
    </citation>
    <scope>NUCLEOTIDE SEQUENCE [LARGE SCALE GENOMIC DNA]</scope>
    <source>
        <strain evidence="1 2">MD-312</strain>
    </source>
</reference>
<evidence type="ECO:0000313" key="2">
    <source>
        <dbReference type="Proteomes" id="UP000053820"/>
    </source>
</evidence>
<dbReference type="AlphaFoldDB" id="A0A0C9W2N7"/>
<dbReference type="PANTHER" id="PTHR33096:SF1">
    <property type="entry name" value="CXC1-LIKE CYSTEINE CLUSTER ASSOCIATED WITH KDZ TRANSPOSASES DOMAIN-CONTAINING PROTEIN"/>
    <property type="match status" value="1"/>
</dbReference>
<feature type="non-terminal residue" evidence="1">
    <location>
        <position position="147"/>
    </location>
</feature>
<dbReference type="HOGENOM" id="CLU_004552_3_0_1"/>
<protein>
    <submittedName>
        <fullName evidence="1">Uncharacterized protein</fullName>
    </submittedName>
</protein>
<dbReference type="Pfam" id="PF18758">
    <property type="entry name" value="KDZ"/>
    <property type="match status" value="1"/>
</dbReference>
<dbReference type="InterPro" id="IPR040521">
    <property type="entry name" value="KDZ"/>
</dbReference>
<name>A0A0C9W2N7_9AGAM</name>
<dbReference type="Proteomes" id="UP000053820">
    <property type="component" value="Unassembled WGS sequence"/>
</dbReference>
<organism evidence="1 2">
    <name type="scientific">Hydnomerulius pinastri MD-312</name>
    <dbReference type="NCBI Taxonomy" id="994086"/>
    <lineage>
        <taxon>Eukaryota</taxon>
        <taxon>Fungi</taxon>
        <taxon>Dikarya</taxon>
        <taxon>Basidiomycota</taxon>
        <taxon>Agaricomycotina</taxon>
        <taxon>Agaricomycetes</taxon>
        <taxon>Agaricomycetidae</taxon>
        <taxon>Boletales</taxon>
        <taxon>Boletales incertae sedis</taxon>
        <taxon>Leucogyrophana</taxon>
    </lineage>
</organism>
<dbReference type="OrthoDB" id="2666777at2759"/>
<evidence type="ECO:0000313" key="1">
    <source>
        <dbReference type="EMBL" id="KIJ65315.1"/>
    </source>
</evidence>
<sequence>EDNGQPSEYLRKRCPLCFGAKDWRRQRAGDVKIDCIVCIDANFTQKRSKNPWGAQGQDPSNPTRSFFISIHEVTSMEAHSDQCRSRGRERQRRPVNAMDDEDVVEEGMRIPVSVLKGCGESFTAADERREKASTQFFADTRLMAMLC</sequence>
<dbReference type="EMBL" id="KN839844">
    <property type="protein sequence ID" value="KIJ65315.1"/>
    <property type="molecule type" value="Genomic_DNA"/>
</dbReference>
<dbReference type="PANTHER" id="PTHR33096">
    <property type="entry name" value="CXC2 DOMAIN-CONTAINING PROTEIN"/>
    <property type="match status" value="1"/>
</dbReference>
<proteinExistence type="predicted"/>